<name>A0A6C0AY51_9ZZZZ</name>
<proteinExistence type="predicted"/>
<organism evidence="1">
    <name type="scientific">viral metagenome</name>
    <dbReference type="NCBI Taxonomy" id="1070528"/>
    <lineage>
        <taxon>unclassified sequences</taxon>
        <taxon>metagenomes</taxon>
        <taxon>organismal metagenomes</taxon>
    </lineage>
</organism>
<dbReference type="AlphaFoldDB" id="A0A6C0AY51"/>
<accession>A0A6C0AY51</accession>
<evidence type="ECO:0000313" key="1">
    <source>
        <dbReference type="EMBL" id="QHS84754.1"/>
    </source>
</evidence>
<protein>
    <submittedName>
        <fullName evidence="1">Uncharacterized protein</fullName>
    </submittedName>
</protein>
<sequence>MDRNRVNNGRISKNKRCSPCMCCLKKRIETCKITTLVDKSQVIMNNNIMDNTTNNSSDNTCNHVYKHHEINDN</sequence>
<dbReference type="EMBL" id="MN738812">
    <property type="protein sequence ID" value="QHS84754.1"/>
    <property type="molecule type" value="Genomic_DNA"/>
</dbReference>
<reference evidence="1" key="1">
    <citation type="journal article" date="2020" name="Nature">
        <title>Giant virus diversity and host interactions through global metagenomics.</title>
        <authorList>
            <person name="Schulz F."/>
            <person name="Roux S."/>
            <person name="Paez-Espino D."/>
            <person name="Jungbluth S."/>
            <person name="Walsh D.A."/>
            <person name="Denef V.J."/>
            <person name="McMahon K.D."/>
            <person name="Konstantinidis K.T."/>
            <person name="Eloe-Fadrosh E.A."/>
            <person name="Kyrpides N.C."/>
            <person name="Woyke T."/>
        </authorList>
    </citation>
    <scope>NUCLEOTIDE SEQUENCE</scope>
    <source>
        <strain evidence="1">GVMAG-S-ERX556022-25</strain>
    </source>
</reference>